<dbReference type="Proteomes" id="UP001144673">
    <property type="component" value="Chromosome 3"/>
</dbReference>
<dbReference type="RefSeq" id="XP_056051354.1">
    <property type="nucleotide sequence ID" value="XM_056194414.1"/>
</dbReference>
<dbReference type="EMBL" id="JAJHUN010000010">
    <property type="protein sequence ID" value="KAJ4148413.1"/>
    <property type="molecule type" value="Genomic_DNA"/>
</dbReference>
<dbReference type="SMART" id="SM00353">
    <property type="entry name" value="HLH"/>
    <property type="match status" value="1"/>
</dbReference>
<keyword evidence="4" id="KW-1185">Reference proteome</keyword>
<dbReference type="GeneID" id="80890043"/>
<dbReference type="PROSITE" id="PS50888">
    <property type="entry name" value="BHLH"/>
    <property type="match status" value="1"/>
</dbReference>
<evidence type="ECO:0000256" key="1">
    <source>
        <dbReference type="SAM" id="MobiDB-lite"/>
    </source>
</evidence>
<sequence>MDLEWMNFCLDPELLSPPLSCSSSLPSEGCPDWEFATFYQTPSSLRDDDGSSKPGDQNVYPLLAGPRRSVLNTPAGLSSPIKWHDLLQLFLERECSAPAATGPNVDFGGQSPQPLFGPRLPSPGTCPVADGQGQEDSDGYSTTHQSSPMAAGTASEVATPELQHETAASESSPESNREVTGRGTITCASSRTRHNRSKSNHDHKCIEKNYRDRLNSGFKNLTRALEACGENISASEGGTCNEFRAQSKGAVLQLAAARLQRLQRENKLLASELKWMKGLTANV</sequence>
<protein>
    <recommendedName>
        <fullName evidence="2">BHLH domain-containing protein</fullName>
    </recommendedName>
</protein>
<dbReference type="GO" id="GO:0046983">
    <property type="term" value="F:protein dimerization activity"/>
    <property type="evidence" value="ECO:0007669"/>
    <property type="project" value="InterPro"/>
</dbReference>
<feature type="domain" description="BHLH" evidence="2">
    <location>
        <begin position="198"/>
        <end position="262"/>
    </location>
</feature>
<name>A0A9W8Q9G1_AKAMU</name>
<dbReference type="Pfam" id="PF00010">
    <property type="entry name" value="HLH"/>
    <property type="match status" value="1"/>
</dbReference>
<reference evidence="3" key="1">
    <citation type="journal article" date="2023" name="Access Microbiol">
        <title>De-novo genome assembly for Akanthomyces muscarius, a biocontrol agent of insect agricultural pests.</title>
        <authorList>
            <person name="Erdos Z."/>
            <person name="Studholme D.J."/>
            <person name="Raymond B."/>
            <person name="Sharma M."/>
        </authorList>
    </citation>
    <scope>NUCLEOTIDE SEQUENCE</scope>
    <source>
        <strain evidence="3">Ve6</strain>
    </source>
</reference>
<organism evidence="3 4">
    <name type="scientific">Akanthomyces muscarius</name>
    <name type="common">Entomopathogenic fungus</name>
    <name type="synonym">Lecanicillium muscarium</name>
    <dbReference type="NCBI Taxonomy" id="2231603"/>
    <lineage>
        <taxon>Eukaryota</taxon>
        <taxon>Fungi</taxon>
        <taxon>Dikarya</taxon>
        <taxon>Ascomycota</taxon>
        <taxon>Pezizomycotina</taxon>
        <taxon>Sordariomycetes</taxon>
        <taxon>Hypocreomycetidae</taxon>
        <taxon>Hypocreales</taxon>
        <taxon>Cordycipitaceae</taxon>
        <taxon>Akanthomyces</taxon>
    </lineage>
</organism>
<feature type="region of interest" description="Disordered" evidence="1">
    <location>
        <begin position="101"/>
        <end position="202"/>
    </location>
</feature>
<evidence type="ECO:0000313" key="3">
    <source>
        <dbReference type="EMBL" id="KAJ4148413.1"/>
    </source>
</evidence>
<dbReference type="SUPFAM" id="SSF47459">
    <property type="entry name" value="HLH, helix-loop-helix DNA-binding domain"/>
    <property type="match status" value="1"/>
</dbReference>
<proteinExistence type="predicted"/>
<gene>
    <name evidence="3" type="ORF">LMH87_002884</name>
</gene>
<dbReference type="KEGG" id="amus:LMH87_002884"/>
<feature type="compositionally biased region" description="Polar residues" evidence="1">
    <location>
        <begin position="139"/>
        <end position="148"/>
    </location>
</feature>
<evidence type="ECO:0000313" key="4">
    <source>
        <dbReference type="Proteomes" id="UP001144673"/>
    </source>
</evidence>
<comment type="caution">
    <text evidence="3">The sequence shown here is derived from an EMBL/GenBank/DDBJ whole genome shotgun (WGS) entry which is preliminary data.</text>
</comment>
<accession>A0A9W8Q9G1</accession>
<dbReference type="InterPro" id="IPR011598">
    <property type="entry name" value="bHLH_dom"/>
</dbReference>
<dbReference type="Gene3D" id="4.10.280.10">
    <property type="entry name" value="Helix-loop-helix DNA-binding domain"/>
    <property type="match status" value="1"/>
</dbReference>
<evidence type="ECO:0000259" key="2">
    <source>
        <dbReference type="PROSITE" id="PS50888"/>
    </source>
</evidence>
<dbReference type="AlphaFoldDB" id="A0A9W8Q9G1"/>
<dbReference type="InterPro" id="IPR036638">
    <property type="entry name" value="HLH_DNA-bd_sf"/>
</dbReference>